<dbReference type="eggNOG" id="COG0631">
    <property type="taxonomic scope" value="Bacteria"/>
</dbReference>
<dbReference type="Pfam" id="PF13672">
    <property type="entry name" value="PP2C_2"/>
    <property type="match status" value="1"/>
</dbReference>
<evidence type="ECO:0000313" key="3">
    <source>
        <dbReference type="Proteomes" id="UP000030351"/>
    </source>
</evidence>
<dbReference type="SUPFAM" id="SSF81606">
    <property type="entry name" value="PP2C-like"/>
    <property type="match status" value="1"/>
</dbReference>
<comment type="caution">
    <text evidence="2">The sequence shown here is derived from an EMBL/GenBank/DDBJ whole genome shotgun (WGS) entry which is preliminary data.</text>
</comment>
<dbReference type="EMBL" id="JRUQ01000024">
    <property type="protein sequence ID" value="KGT94829.1"/>
    <property type="molecule type" value="Genomic_DNA"/>
</dbReference>
<dbReference type="PROSITE" id="PS51746">
    <property type="entry name" value="PPM_2"/>
    <property type="match status" value="1"/>
</dbReference>
<dbReference type="SMART" id="SM00332">
    <property type="entry name" value="PP2Cc"/>
    <property type="match status" value="1"/>
</dbReference>
<name>A0A0A3ZAK3_9GAMM</name>
<dbReference type="InterPro" id="IPR036457">
    <property type="entry name" value="PPM-type-like_dom_sf"/>
</dbReference>
<organism evidence="2 3">
    <name type="scientific">Erwinia typographi</name>
    <dbReference type="NCBI Taxonomy" id="371042"/>
    <lineage>
        <taxon>Bacteria</taxon>
        <taxon>Pseudomonadati</taxon>
        <taxon>Pseudomonadota</taxon>
        <taxon>Gammaproteobacteria</taxon>
        <taxon>Enterobacterales</taxon>
        <taxon>Erwiniaceae</taxon>
        <taxon>Erwinia</taxon>
    </lineage>
</organism>
<dbReference type="OrthoDB" id="9801841at2"/>
<evidence type="ECO:0000313" key="2">
    <source>
        <dbReference type="EMBL" id="KGT94829.1"/>
    </source>
</evidence>
<evidence type="ECO:0000259" key="1">
    <source>
        <dbReference type="PROSITE" id="PS51746"/>
    </source>
</evidence>
<dbReference type="Proteomes" id="UP000030351">
    <property type="component" value="Unassembled WGS sequence"/>
</dbReference>
<gene>
    <name evidence="2" type="ORF">NG99_06675</name>
</gene>
<accession>A0A0A3ZAK3</accession>
<dbReference type="Gene3D" id="3.60.40.10">
    <property type="entry name" value="PPM-type phosphatase domain"/>
    <property type="match status" value="1"/>
</dbReference>
<keyword evidence="3" id="KW-1185">Reference proteome</keyword>
<protein>
    <submittedName>
        <fullName evidence="2">PppA</fullName>
    </submittedName>
</protein>
<dbReference type="AlphaFoldDB" id="A0A0A3ZAK3"/>
<sequence>MNINYASTSQIGARESNQDETGARVGIQSACFLVCDGVAGTPGGETAARLARDTLLAELPDDRAIVPADTGKWVHNADQVIRRAQRNNPNYQRMSTTLAALFIDRVQQCSWWVHAGDSRVYHFRRGFIHTVTRDHSLAQQMKDAGVDSSGINSNLLYNALGADGALPVSYSEVMPLEDGDAFLVCTDGFWCSLTPQEMEQALRMVNSADEWLALMQKAINRSEKKDNLSAVAVWVGSPQETTLLQSMADSARFLPPRD</sequence>
<dbReference type="InterPro" id="IPR001932">
    <property type="entry name" value="PPM-type_phosphatase-like_dom"/>
</dbReference>
<dbReference type="SMART" id="SM00331">
    <property type="entry name" value="PP2C_SIG"/>
    <property type="match status" value="1"/>
</dbReference>
<reference evidence="2 3" key="1">
    <citation type="submission" date="2014-10" db="EMBL/GenBank/DDBJ databases">
        <title>Genome sequence of Erwinia typographi M043b.</title>
        <authorList>
            <person name="Chan K.-G."/>
            <person name="Tan W.-S."/>
        </authorList>
    </citation>
    <scope>NUCLEOTIDE SEQUENCE [LARGE SCALE GENOMIC DNA]</scope>
    <source>
        <strain evidence="2 3">M043b</strain>
    </source>
</reference>
<dbReference type="CDD" id="cd00143">
    <property type="entry name" value="PP2Cc"/>
    <property type="match status" value="1"/>
</dbReference>
<dbReference type="STRING" id="371042.NG99_06675"/>
<dbReference type="RefSeq" id="WP_034889922.1">
    <property type="nucleotide sequence ID" value="NZ_JRUQ01000024.1"/>
</dbReference>
<proteinExistence type="predicted"/>
<feature type="domain" description="PPM-type phosphatase" evidence="1">
    <location>
        <begin position="4"/>
        <end position="235"/>
    </location>
</feature>